<dbReference type="Proteomes" id="UP000509702">
    <property type="component" value="Chromosome"/>
</dbReference>
<name>A0A6N1ARG8_9PROT</name>
<dbReference type="Gene3D" id="3.40.640.10">
    <property type="entry name" value="Type I PLP-dependent aspartate aminotransferase-like (Major domain)"/>
    <property type="match status" value="1"/>
</dbReference>
<protein>
    <submittedName>
        <fullName evidence="2">Aminotransferase class I/II-fold pyridoxal phosphate-dependent enzyme</fullName>
    </submittedName>
</protein>
<dbReference type="OrthoDB" id="9804020at2"/>
<dbReference type="InterPro" id="IPR015421">
    <property type="entry name" value="PyrdxlP-dep_Trfase_major"/>
</dbReference>
<keyword evidence="2" id="KW-0032">Aminotransferase</keyword>
<dbReference type="Gene3D" id="3.90.1150.10">
    <property type="entry name" value="Aspartate Aminotransferase, domain 1"/>
    <property type="match status" value="1"/>
</dbReference>
<dbReference type="InterPro" id="IPR015424">
    <property type="entry name" value="PyrdxlP-dep_Trfase"/>
</dbReference>
<keyword evidence="3" id="KW-1185">Reference proteome</keyword>
<proteinExistence type="predicted"/>
<evidence type="ECO:0000259" key="1">
    <source>
        <dbReference type="Pfam" id="PF00155"/>
    </source>
</evidence>
<sequence>MSNRAVFFPDDIDRINAKYFNKLRQDGGVSADPSYWYENRSEVAFEFGLESIRAYTSDYDGGLRDEKAVIAGTLGLWDGQTYSNDDLSLCSSATSASLSILAYLRHMRGFEYIVFETPCYFASYKQAQYLSFNVCLAPTYFNEKFNINLDLIDFSHPKVIWITQPRFGIGSNYDVSHLDAILHCMSKHDVLVIDEATEQLTPPHLADYSHARDPRIIKIRSPFKGMGINGPRVSTIIHGEHRCRQLQLAREQVQGSIDRFSLDFAVKLLSEPERFFMMLQTANRQILNLHRNLSVRCIGTRVTMSPMQNGFIGSASVAYDSLDKPYVQRRERLLQHCSEHGMPVIVGANMYFAIDPSREFVRFSYFSKETDLQEAVRILSLFSLSTI</sequence>
<reference evidence="2 3" key="1">
    <citation type="submission" date="2020-06" db="EMBL/GenBank/DDBJ databases">
        <title>Complete genome of Azosprillum oryzae KACC14407.</title>
        <authorList>
            <person name="Kim M."/>
            <person name="Park Y.-J."/>
            <person name="Shin J.-H."/>
        </authorList>
    </citation>
    <scope>NUCLEOTIDE SEQUENCE [LARGE SCALE GENOMIC DNA]</scope>
    <source>
        <strain evidence="2 3">KACC 14407</strain>
    </source>
</reference>
<evidence type="ECO:0000313" key="3">
    <source>
        <dbReference type="Proteomes" id="UP000509702"/>
    </source>
</evidence>
<dbReference type="GO" id="GO:0008483">
    <property type="term" value="F:transaminase activity"/>
    <property type="evidence" value="ECO:0007669"/>
    <property type="project" value="UniProtKB-KW"/>
</dbReference>
<dbReference type="RefSeq" id="WP_149196857.1">
    <property type="nucleotide sequence ID" value="NZ_BSOV01000020.1"/>
</dbReference>
<keyword evidence="2" id="KW-0808">Transferase</keyword>
<dbReference type="EMBL" id="CP054619">
    <property type="protein sequence ID" value="QKS50692.1"/>
    <property type="molecule type" value="Genomic_DNA"/>
</dbReference>
<dbReference type="InterPro" id="IPR015422">
    <property type="entry name" value="PyrdxlP-dep_Trfase_small"/>
</dbReference>
<dbReference type="GO" id="GO:0030170">
    <property type="term" value="F:pyridoxal phosphate binding"/>
    <property type="evidence" value="ECO:0007669"/>
    <property type="project" value="InterPro"/>
</dbReference>
<dbReference type="InterPro" id="IPR004839">
    <property type="entry name" value="Aminotransferase_I/II_large"/>
</dbReference>
<dbReference type="AlphaFoldDB" id="A0A6N1ARG8"/>
<evidence type="ECO:0000313" key="2">
    <source>
        <dbReference type="EMBL" id="QKS50692.1"/>
    </source>
</evidence>
<dbReference type="KEGG" id="aoz:HUE56_09015"/>
<dbReference type="Pfam" id="PF00155">
    <property type="entry name" value="Aminotran_1_2"/>
    <property type="match status" value="1"/>
</dbReference>
<accession>A0A6N1ARG8</accession>
<gene>
    <name evidence="2" type="ORF">HUE56_09015</name>
</gene>
<organism evidence="2 3">
    <name type="scientific">Azospirillum oryzae</name>
    <dbReference type="NCBI Taxonomy" id="286727"/>
    <lineage>
        <taxon>Bacteria</taxon>
        <taxon>Pseudomonadati</taxon>
        <taxon>Pseudomonadota</taxon>
        <taxon>Alphaproteobacteria</taxon>
        <taxon>Rhodospirillales</taxon>
        <taxon>Azospirillaceae</taxon>
        <taxon>Azospirillum</taxon>
    </lineage>
</organism>
<dbReference type="SUPFAM" id="SSF53383">
    <property type="entry name" value="PLP-dependent transferases"/>
    <property type="match status" value="1"/>
</dbReference>
<feature type="domain" description="Aminotransferase class I/classII large" evidence="1">
    <location>
        <begin position="89"/>
        <end position="377"/>
    </location>
</feature>